<gene>
    <name evidence="1" type="ORF">FKW44_015101</name>
</gene>
<dbReference type="AlphaFoldDB" id="A0A7T8K066"/>
<dbReference type="Proteomes" id="UP000595437">
    <property type="component" value="Chromosome 10"/>
</dbReference>
<evidence type="ECO:0000313" key="2">
    <source>
        <dbReference type="Proteomes" id="UP000595437"/>
    </source>
</evidence>
<name>A0A7T8K066_CALRO</name>
<accession>A0A7T8K066</accession>
<keyword evidence="2" id="KW-1185">Reference proteome</keyword>
<dbReference type="EMBL" id="CP045899">
    <property type="protein sequence ID" value="QQP40899.1"/>
    <property type="molecule type" value="Genomic_DNA"/>
</dbReference>
<sequence>MHACLGIHDEDNSGYADDTCIWAAANDLTTIGRLLIERAEAFYRLRRGMVSK</sequence>
<protein>
    <submittedName>
        <fullName evidence="1">Uncharacterized protein</fullName>
    </submittedName>
</protein>
<evidence type="ECO:0000313" key="1">
    <source>
        <dbReference type="EMBL" id="QQP40899.1"/>
    </source>
</evidence>
<reference evidence="2" key="1">
    <citation type="submission" date="2021-01" db="EMBL/GenBank/DDBJ databases">
        <title>Caligus Genome Assembly.</title>
        <authorList>
            <person name="Gallardo-Escarate C."/>
        </authorList>
    </citation>
    <scope>NUCLEOTIDE SEQUENCE [LARGE SCALE GENOMIC DNA]</scope>
</reference>
<proteinExistence type="predicted"/>
<organism evidence="1 2">
    <name type="scientific">Caligus rogercresseyi</name>
    <name type="common">Sea louse</name>
    <dbReference type="NCBI Taxonomy" id="217165"/>
    <lineage>
        <taxon>Eukaryota</taxon>
        <taxon>Metazoa</taxon>
        <taxon>Ecdysozoa</taxon>
        <taxon>Arthropoda</taxon>
        <taxon>Crustacea</taxon>
        <taxon>Multicrustacea</taxon>
        <taxon>Hexanauplia</taxon>
        <taxon>Copepoda</taxon>
        <taxon>Siphonostomatoida</taxon>
        <taxon>Caligidae</taxon>
        <taxon>Caligus</taxon>
    </lineage>
</organism>
<dbReference type="OrthoDB" id="7763192at2759"/>